<reference evidence="2 3" key="1">
    <citation type="submission" date="2018-08" db="EMBL/GenBank/DDBJ databases">
        <title>Genome sequence of Methylocystis hirsuta CSC1, a methanotroph able to accumulate PHAs.</title>
        <authorList>
            <person name="Bordel S."/>
            <person name="Rodriguez E."/>
            <person name="Gancedo J."/>
            <person name="Munoz R."/>
        </authorList>
    </citation>
    <scope>NUCLEOTIDE SEQUENCE [LARGE SCALE GENOMIC DNA]</scope>
    <source>
        <strain evidence="2 3">CSC1</strain>
    </source>
</reference>
<evidence type="ECO:0000313" key="2">
    <source>
        <dbReference type="EMBL" id="RNJ50887.1"/>
    </source>
</evidence>
<name>A0A3M9XRI3_9HYPH</name>
<dbReference type="InterPro" id="IPR010982">
    <property type="entry name" value="Lambda_DNA-bd_dom_sf"/>
</dbReference>
<dbReference type="Proteomes" id="UP000268623">
    <property type="component" value="Unassembled WGS sequence"/>
</dbReference>
<dbReference type="NCBIfam" id="TIGR02607">
    <property type="entry name" value="antidote_HigA"/>
    <property type="match status" value="1"/>
</dbReference>
<keyword evidence="3" id="KW-1185">Reference proteome</keyword>
<evidence type="ECO:0000256" key="1">
    <source>
        <dbReference type="ARBA" id="ARBA00023125"/>
    </source>
</evidence>
<dbReference type="EMBL" id="QWDD01000001">
    <property type="protein sequence ID" value="RNJ50887.1"/>
    <property type="molecule type" value="Genomic_DNA"/>
</dbReference>
<dbReference type="SUPFAM" id="SSF47413">
    <property type="entry name" value="lambda repressor-like DNA-binding domains"/>
    <property type="match status" value="1"/>
</dbReference>
<comment type="caution">
    <text evidence="2">The sequence shown here is derived from an EMBL/GenBank/DDBJ whole genome shotgun (WGS) entry which is preliminary data.</text>
</comment>
<proteinExistence type="predicted"/>
<gene>
    <name evidence="2" type="primary">higA</name>
    <name evidence="2" type="ORF">D1O30_16150</name>
</gene>
<dbReference type="AlphaFoldDB" id="A0A3M9XRI3"/>
<evidence type="ECO:0000313" key="3">
    <source>
        <dbReference type="Proteomes" id="UP000268623"/>
    </source>
</evidence>
<sequence>MRAVHPGRILKRELAARDMSAVRLALALRLSSGRIVDILDGKRGVSPETALRPGRYFGNGARFWLNFQTAYELAIAEAEFGARIIAEVQPGAT</sequence>
<dbReference type="GO" id="GO:0003677">
    <property type="term" value="F:DNA binding"/>
    <property type="evidence" value="ECO:0007669"/>
    <property type="project" value="UniProtKB-KW"/>
</dbReference>
<dbReference type="RefSeq" id="WP_123176792.1">
    <property type="nucleotide sequence ID" value="NZ_QWDD01000001.1"/>
</dbReference>
<dbReference type="Gene3D" id="1.10.260.40">
    <property type="entry name" value="lambda repressor-like DNA-binding domains"/>
    <property type="match status" value="1"/>
</dbReference>
<dbReference type="PANTHER" id="PTHR36924:SF1">
    <property type="entry name" value="ANTITOXIN HIGA-1"/>
    <property type="match status" value="1"/>
</dbReference>
<organism evidence="2 3">
    <name type="scientific">Methylocystis hirsuta</name>
    <dbReference type="NCBI Taxonomy" id="369798"/>
    <lineage>
        <taxon>Bacteria</taxon>
        <taxon>Pseudomonadati</taxon>
        <taxon>Pseudomonadota</taxon>
        <taxon>Alphaproteobacteria</taxon>
        <taxon>Hyphomicrobiales</taxon>
        <taxon>Methylocystaceae</taxon>
        <taxon>Methylocystis</taxon>
    </lineage>
</organism>
<keyword evidence="1" id="KW-0238">DNA-binding</keyword>
<dbReference type="InterPro" id="IPR013430">
    <property type="entry name" value="Toxin_antidote_HigA"/>
</dbReference>
<accession>A0A3M9XRI3</accession>
<dbReference type="OrthoDB" id="3174593at2"/>
<protein>
    <submittedName>
        <fullName evidence="2">Addiction module antidote protein, HigA family</fullName>
    </submittedName>
</protein>
<dbReference type="PANTHER" id="PTHR36924">
    <property type="entry name" value="ANTITOXIN HIGA-1"/>
    <property type="match status" value="1"/>
</dbReference>